<dbReference type="GO" id="GO:0016020">
    <property type="term" value="C:membrane"/>
    <property type="evidence" value="ECO:0007669"/>
    <property type="project" value="UniProtKB-SubCell"/>
</dbReference>
<keyword evidence="3 4" id="KW-0808">Transferase</keyword>
<sequence length="518" mass="59390">MIMKIIIVTLLSLLSYAYAAKLLGIFPHSANSHYTLGEKLMKGFAKAGHDVTIITPYPTKNKPKNVVWKDVFIEGLEQQHREIFKKTNLFEDSKRPSWKRMISYQQIMIHWVNVTLYHPEVRALMNSTNIKFDAVIMEQFFNDAHKYFAHHFHCPLILLSSLGPMPWISNIVGNPSPPSYIGHFFKNGDFSHENFFSRFWNLFDYISDDLVDRFYFKPLQNQILQKAFPGAPSIKEIEKLTAFVFLNSHPSLIEAVPLVPNVVEIGGYHIDPPEQLPKDIQEFLDNAQDGVVYFSMGSNLKSRDMSMERRQMFANVFGKLKEKVLWKFEDEHVAGMPDNVLTKSWLPQKDILAHPNVKLFITHSGFLSTIEAVYNGVPVLAIPVFADQFTNAKNAVRGGYGLKLHFNDENFTETLSALLEELLDNPKYKKNAERNSQIFHNRPLKPMENAVYWLEFVLRTNGAQHLKVAGAQLPLYKYLLLDVLGCILAATVIVICLMRAAFKKIFLFCNGSKKEKVN</sequence>
<name>A0A9N9MQ57_9CUCU</name>
<dbReference type="CDD" id="cd03784">
    <property type="entry name" value="GT1_Gtf-like"/>
    <property type="match status" value="1"/>
</dbReference>
<keyword evidence="5" id="KW-0472">Membrane</keyword>
<evidence type="ECO:0000256" key="1">
    <source>
        <dbReference type="ARBA" id="ARBA00009995"/>
    </source>
</evidence>
<dbReference type="InterPro" id="IPR050271">
    <property type="entry name" value="UDP-glycosyltransferase"/>
</dbReference>
<keyword evidence="5" id="KW-1133">Transmembrane helix</keyword>
<keyword evidence="2 4" id="KW-0328">Glycosyltransferase</keyword>
<dbReference type="PANTHER" id="PTHR48043">
    <property type="entry name" value="EG:EG0003.4 PROTEIN-RELATED"/>
    <property type="match status" value="1"/>
</dbReference>
<feature type="transmembrane region" description="Helical" evidence="5">
    <location>
        <begin position="475"/>
        <end position="498"/>
    </location>
</feature>
<protein>
    <recommendedName>
        <fullName evidence="5">UDP-glucuronosyltransferase</fullName>
        <ecNumber evidence="5">2.4.1.17</ecNumber>
    </recommendedName>
</protein>
<dbReference type="AlphaFoldDB" id="A0A9N9MQ57"/>
<dbReference type="EC" id="2.4.1.17" evidence="5"/>
<evidence type="ECO:0000256" key="3">
    <source>
        <dbReference type="ARBA" id="ARBA00022679"/>
    </source>
</evidence>
<feature type="chain" id="PRO_5040541065" description="UDP-glucuronosyltransferase" evidence="5">
    <location>
        <begin position="20"/>
        <end position="518"/>
    </location>
</feature>
<dbReference type="PROSITE" id="PS00375">
    <property type="entry name" value="UDPGT"/>
    <property type="match status" value="1"/>
</dbReference>
<evidence type="ECO:0000313" key="7">
    <source>
        <dbReference type="Proteomes" id="UP001152799"/>
    </source>
</evidence>
<comment type="subcellular location">
    <subcellularLocation>
        <location evidence="5">Membrane</location>
        <topology evidence="5">Single-pass membrane protein</topology>
    </subcellularLocation>
</comment>
<proteinExistence type="inferred from homology"/>
<dbReference type="Pfam" id="PF00201">
    <property type="entry name" value="UDPGT"/>
    <property type="match status" value="1"/>
</dbReference>
<evidence type="ECO:0000256" key="2">
    <source>
        <dbReference type="ARBA" id="ARBA00022676"/>
    </source>
</evidence>
<dbReference type="FunFam" id="3.40.50.2000:FF:000050">
    <property type="entry name" value="UDP-glucuronosyltransferase"/>
    <property type="match status" value="1"/>
</dbReference>
<organism evidence="6 7">
    <name type="scientific">Ceutorhynchus assimilis</name>
    <name type="common">cabbage seed weevil</name>
    <dbReference type="NCBI Taxonomy" id="467358"/>
    <lineage>
        <taxon>Eukaryota</taxon>
        <taxon>Metazoa</taxon>
        <taxon>Ecdysozoa</taxon>
        <taxon>Arthropoda</taxon>
        <taxon>Hexapoda</taxon>
        <taxon>Insecta</taxon>
        <taxon>Pterygota</taxon>
        <taxon>Neoptera</taxon>
        <taxon>Endopterygota</taxon>
        <taxon>Coleoptera</taxon>
        <taxon>Polyphaga</taxon>
        <taxon>Cucujiformia</taxon>
        <taxon>Curculionidae</taxon>
        <taxon>Ceutorhynchinae</taxon>
        <taxon>Ceutorhynchus</taxon>
    </lineage>
</organism>
<dbReference type="SUPFAM" id="SSF53756">
    <property type="entry name" value="UDP-Glycosyltransferase/glycogen phosphorylase"/>
    <property type="match status" value="1"/>
</dbReference>
<keyword evidence="7" id="KW-1185">Reference proteome</keyword>
<evidence type="ECO:0000313" key="6">
    <source>
        <dbReference type="EMBL" id="CAG9767338.1"/>
    </source>
</evidence>
<reference evidence="6" key="1">
    <citation type="submission" date="2022-01" db="EMBL/GenBank/DDBJ databases">
        <authorList>
            <person name="King R."/>
        </authorList>
    </citation>
    <scope>NUCLEOTIDE SEQUENCE</scope>
</reference>
<keyword evidence="5" id="KW-0812">Transmembrane</keyword>
<dbReference type="Gene3D" id="3.40.50.2000">
    <property type="entry name" value="Glycogen Phosphorylase B"/>
    <property type="match status" value="1"/>
</dbReference>
<gene>
    <name evidence="6" type="ORF">CEUTPL_LOCUS7903</name>
</gene>
<dbReference type="GO" id="GO:0015020">
    <property type="term" value="F:glucuronosyltransferase activity"/>
    <property type="evidence" value="ECO:0007669"/>
    <property type="project" value="UniProtKB-EC"/>
</dbReference>
<dbReference type="InterPro" id="IPR002213">
    <property type="entry name" value="UDP_glucos_trans"/>
</dbReference>
<evidence type="ECO:0000256" key="5">
    <source>
        <dbReference type="RuleBase" id="RU362059"/>
    </source>
</evidence>
<dbReference type="PANTHER" id="PTHR48043:SF159">
    <property type="entry name" value="EG:EG0003.4 PROTEIN-RELATED"/>
    <property type="match status" value="1"/>
</dbReference>
<comment type="similarity">
    <text evidence="1 4">Belongs to the UDP-glycosyltransferase family.</text>
</comment>
<keyword evidence="5" id="KW-0732">Signal</keyword>
<dbReference type="Proteomes" id="UP001152799">
    <property type="component" value="Chromosome 4"/>
</dbReference>
<evidence type="ECO:0000256" key="4">
    <source>
        <dbReference type="RuleBase" id="RU003718"/>
    </source>
</evidence>
<comment type="catalytic activity">
    <reaction evidence="5">
        <text>glucuronate acceptor + UDP-alpha-D-glucuronate = acceptor beta-D-glucuronoside + UDP + H(+)</text>
        <dbReference type="Rhea" id="RHEA:21032"/>
        <dbReference type="ChEBI" id="CHEBI:15378"/>
        <dbReference type="ChEBI" id="CHEBI:58052"/>
        <dbReference type="ChEBI" id="CHEBI:58223"/>
        <dbReference type="ChEBI" id="CHEBI:132367"/>
        <dbReference type="ChEBI" id="CHEBI:132368"/>
        <dbReference type="EC" id="2.4.1.17"/>
    </reaction>
</comment>
<dbReference type="InterPro" id="IPR035595">
    <property type="entry name" value="UDP_glycos_trans_CS"/>
</dbReference>
<feature type="signal peptide" evidence="5">
    <location>
        <begin position="1"/>
        <end position="19"/>
    </location>
</feature>
<dbReference type="EMBL" id="OU892280">
    <property type="protein sequence ID" value="CAG9767338.1"/>
    <property type="molecule type" value="Genomic_DNA"/>
</dbReference>
<accession>A0A9N9MQ57</accession>
<dbReference type="OrthoDB" id="5835829at2759"/>